<sequence>MSTRSSNDGWGRRSLLALSSLKSSAPSHVATASANAAEVSARPGTGRSQDSRHLRSSSWFNDRVHRDHSRPSSSHRLATLPSNSSSLSLQQSASQQQQQLALPQQPTHSRQNSRPSLGGKGGKSRPPSMFGSLKDHIRHIDAEDSQYDGRDEPLSASSTGASSSFGNEHPIDASTIPRAVLLHGEVQTSAGMFRKKKEYLVLTEWTLLRYKSHTKAAEAFRSISQTAGRTPLVKHGSVQSIGSHSDMQTLSDSSGDREGKIFLSQIVAVHKLEDGKPYFALEICHMDEESGHASAMSLQFNNSEDRDTWLRTLRIAAHEVRLRGPTYLSPSNLEHTAWVIERDQDYDPNNCAIFKVVLRQATSKTSSRSSTEDFSKLASSMCFLAVGVHKVHIVQLAKPASRTSSHLSISTDAHVSYGILTITGMHVSAVDDEFQLTFREPLQRSRTLFLASVSAQEIVARLYAAENYLRPECCHRLYKFNTPREMDALLGPRALSSDEEHSCLDRTLSAYCVAYGVNPANIRYTIDYACEDAPRFELLSPADARRPKYLPLELLAIMRALRYNESFGGISFAGVSLDSLNGAHDPFGTELVCTRTKRGTPIKLSAEELTRASMLVQEIRALAALSRKLRYLDFSGCITSSNRRRDHSRTPASSPEDEMVPARDIGCGIVEALFPLCKHQTTNVDWICLNGIELSEMDIDYLVGAAVDKSCHFRAIELNRCGLGDRSMSLILDALRYQENTLESLEIAGNTARLNPASLDGQLGIFGFIRKLNLSQVSVTSGNEPLIQAETLLIWRLQELRFTGTTINDATVDAISTYLGHPQSAGLRQLCVDNTYITGRGVATLLYSLAGSDDEVARELHLDISQSLLNKDGDLVASAISESRTPSQLSMRAIEFRDEGVFRKIIAAFAANRTTRYLDMSQAGLPGDASEDTCRALQKMFRENHTIVELDLSGDDSRLAASKFGPGINTALSGLAQNSALQVLRMEKQKLGVQGASALAEVLITNNTLTELHCDNNEIPLQGLTDLVNSVEEANTTLVHLPHMTDGRSAAVRAAKASIKAMADMDTPGSSPPSSPITAKPSGAGFSGASNAVRKGFNSVRKTARRSGSPSLAIGKSRLSHGSSTNASNSKSSSTPSTNAANHGNKHAGRGEPATTSTKGGAPPPSLQVNVPSHSTSTATAHVSKGSRMASPLSATATSVSFSPAQYVQDPSRILVEQWDRQCARLDELLLRNWQLLHGVNPAHPAAEPDNAQAGFPPSDHGISSSFNKPGNSHANASFRRDSDGGPPQTFLSPLPLELLHYDFHAPLSIPSAGSVNSGADATPRAEKTGYFDPAPPVGSPIETSAR</sequence>
<feature type="region of interest" description="Disordered" evidence="3">
    <location>
        <begin position="144"/>
        <end position="168"/>
    </location>
</feature>
<feature type="region of interest" description="Disordered" evidence="3">
    <location>
        <begin position="22"/>
        <end position="132"/>
    </location>
</feature>
<feature type="compositionally biased region" description="Low complexity" evidence="3">
    <location>
        <begin position="22"/>
        <end position="41"/>
    </location>
</feature>
<accession>A0A6J3M553</accession>
<reference evidence="6" key="2">
    <citation type="submission" date="2020-04" db="EMBL/GenBank/DDBJ databases">
        <authorList>
            <consortium name="NCBI Genome Project"/>
        </authorList>
    </citation>
    <scope>NUCLEOTIDE SEQUENCE</scope>
    <source>
        <strain evidence="6">CBS 342.82</strain>
    </source>
</reference>
<feature type="compositionally biased region" description="Low complexity" evidence="3">
    <location>
        <begin position="155"/>
        <end position="164"/>
    </location>
</feature>
<feature type="domain" description="PH" evidence="4">
    <location>
        <begin position="179"/>
        <end position="318"/>
    </location>
</feature>
<gene>
    <name evidence="6" type="ORF">K489DRAFT_380407</name>
</gene>
<evidence type="ECO:0000256" key="3">
    <source>
        <dbReference type="SAM" id="MobiDB-lite"/>
    </source>
</evidence>
<evidence type="ECO:0000256" key="1">
    <source>
        <dbReference type="ARBA" id="ARBA00022614"/>
    </source>
</evidence>
<dbReference type="InterPro" id="IPR051279">
    <property type="entry name" value="PP1-Reg/Actin-Interact_Protein"/>
</dbReference>
<dbReference type="InterPro" id="IPR032675">
    <property type="entry name" value="LRR_dom_sf"/>
</dbReference>
<reference evidence="6" key="3">
    <citation type="submission" date="2025-08" db="UniProtKB">
        <authorList>
            <consortium name="RefSeq"/>
        </authorList>
    </citation>
    <scope>IDENTIFICATION</scope>
    <source>
        <strain evidence="6">CBS 342.82</strain>
    </source>
</reference>
<dbReference type="GeneID" id="54362670"/>
<keyword evidence="5" id="KW-1185">Reference proteome</keyword>
<feature type="compositionally biased region" description="Low complexity" evidence="3">
    <location>
        <begin position="1173"/>
        <end position="1182"/>
    </location>
</feature>
<dbReference type="OrthoDB" id="120976at2759"/>
<protein>
    <submittedName>
        <fullName evidence="6">RNI-like protein</fullName>
    </submittedName>
</protein>
<dbReference type="RefSeq" id="XP_033460049.1">
    <property type="nucleotide sequence ID" value="XM_033604870.1"/>
</dbReference>
<reference evidence="6" key="1">
    <citation type="submission" date="2020-01" db="EMBL/GenBank/DDBJ databases">
        <authorList>
            <consortium name="DOE Joint Genome Institute"/>
            <person name="Haridas S."/>
            <person name="Albert R."/>
            <person name="Binder M."/>
            <person name="Bloem J."/>
            <person name="Labutti K."/>
            <person name="Salamov A."/>
            <person name="Andreopoulos B."/>
            <person name="Baker S.E."/>
            <person name="Barry K."/>
            <person name="Bills G."/>
            <person name="Bluhm B.H."/>
            <person name="Cannon C."/>
            <person name="Castanera R."/>
            <person name="Culley D.E."/>
            <person name="Daum C."/>
            <person name="Ezra D."/>
            <person name="Gonzalez J.B."/>
            <person name="Henrissat B."/>
            <person name="Kuo A."/>
            <person name="Liang C."/>
            <person name="Lipzen A."/>
            <person name="Lutzoni F."/>
            <person name="Magnuson J."/>
            <person name="Mondo S."/>
            <person name="Nolan M."/>
            <person name="Ohm R."/>
            <person name="Pangilinan J."/>
            <person name="Park H.-J."/>
            <person name="Ramirez L."/>
            <person name="Alfaro M."/>
            <person name="Sun H."/>
            <person name="Tritt A."/>
            <person name="Yoshinaga Y."/>
            <person name="Zwiers L.-H."/>
            <person name="Turgeon B.G."/>
            <person name="Goodwin S.B."/>
            <person name="Spatafora J.W."/>
            <person name="Crous P.W."/>
            <person name="Grigoriev I.V."/>
        </authorList>
    </citation>
    <scope>NUCLEOTIDE SEQUENCE</scope>
    <source>
        <strain evidence="6">CBS 342.82</strain>
    </source>
</reference>
<dbReference type="SUPFAM" id="SSF50729">
    <property type="entry name" value="PH domain-like"/>
    <property type="match status" value="1"/>
</dbReference>
<evidence type="ECO:0000256" key="2">
    <source>
        <dbReference type="ARBA" id="ARBA00022737"/>
    </source>
</evidence>
<keyword evidence="2" id="KW-0677">Repeat</keyword>
<feature type="region of interest" description="Disordered" evidence="3">
    <location>
        <begin position="1062"/>
        <end position="1190"/>
    </location>
</feature>
<dbReference type="Proteomes" id="UP000504637">
    <property type="component" value="Unplaced"/>
</dbReference>
<evidence type="ECO:0000313" key="5">
    <source>
        <dbReference type="Proteomes" id="UP000504637"/>
    </source>
</evidence>
<dbReference type="InterPro" id="IPR057334">
    <property type="entry name" value="PH_2nd_LRR"/>
</dbReference>
<dbReference type="PANTHER" id="PTHR24112">
    <property type="entry name" value="LEUCINE-RICH REPEAT, ISOFORM F-RELATED"/>
    <property type="match status" value="1"/>
</dbReference>
<feature type="compositionally biased region" description="Low complexity" evidence="3">
    <location>
        <begin position="1123"/>
        <end position="1142"/>
    </location>
</feature>
<feature type="compositionally biased region" description="Low complexity" evidence="3">
    <location>
        <begin position="71"/>
        <end position="106"/>
    </location>
</feature>
<name>A0A6J3M553_9PEZI</name>
<dbReference type="PANTHER" id="PTHR24112:SF9">
    <property type="entry name" value="PROTEIN PHOSPHATASE 1 REGULATORY SUBUNIT 37"/>
    <property type="match status" value="1"/>
</dbReference>
<dbReference type="PROSITE" id="PS50003">
    <property type="entry name" value="PH_DOMAIN"/>
    <property type="match status" value="1"/>
</dbReference>
<feature type="compositionally biased region" description="Polar residues" evidence="3">
    <location>
        <begin position="1262"/>
        <end position="1276"/>
    </location>
</feature>
<proteinExistence type="predicted"/>
<dbReference type="SMART" id="SM00368">
    <property type="entry name" value="LRR_RI"/>
    <property type="match status" value="4"/>
</dbReference>
<feature type="region of interest" description="Disordered" evidence="3">
    <location>
        <begin position="1244"/>
        <end position="1291"/>
    </location>
</feature>
<evidence type="ECO:0000313" key="6">
    <source>
        <dbReference type="RefSeq" id="XP_033460049.1"/>
    </source>
</evidence>
<dbReference type="InterPro" id="IPR001849">
    <property type="entry name" value="PH_domain"/>
</dbReference>
<evidence type="ECO:0000259" key="4">
    <source>
        <dbReference type="PROSITE" id="PS50003"/>
    </source>
</evidence>
<feature type="compositionally biased region" description="Basic and acidic residues" evidence="3">
    <location>
        <begin position="144"/>
        <end position="153"/>
    </location>
</feature>
<dbReference type="CDD" id="cd00821">
    <property type="entry name" value="PH"/>
    <property type="match status" value="1"/>
</dbReference>
<dbReference type="SMART" id="SM00233">
    <property type="entry name" value="PH"/>
    <property type="match status" value="1"/>
</dbReference>
<dbReference type="Gene3D" id="3.80.10.10">
    <property type="entry name" value="Ribonuclease Inhibitor"/>
    <property type="match status" value="1"/>
</dbReference>
<feature type="region of interest" description="Disordered" evidence="3">
    <location>
        <begin position="1311"/>
        <end position="1347"/>
    </location>
</feature>
<dbReference type="Pfam" id="PF25353">
    <property type="entry name" value="PH_2nd_LRR"/>
    <property type="match status" value="1"/>
</dbReference>
<organism evidence="6">
    <name type="scientific">Dissoconium aciculare CBS 342.82</name>
    <dbReference type="NCBI Taxonomy" id="1314786"/>
    <lineage>
        <taxon>Eukaryota</taxon>
        <taxon>Fungi</taxon>
        <taxon>Dikarya</taxon>
        <taxon>Ascomycota</taxon>
        <taxon>Pezizomycotina</taxon>
        <taxon>Dothideomycetes</taxon>
        <taxon>Dothideomycetidae</taxon>
        <taxon>Mycosphaerellales</taxon>
        <taxon>Dissoconiaceae</taxon>
        <taxon>Dissoconium</taxon>
    </lineage>
</organism>
<dbReference type="SUPFAM" id="SSF52047">
    <property type="entry name" value="RNI-like"/>
    <property type="match status" value="1"/>
</dbReference>
<keyword evidence="1" id="KW-0433">Leucine-rich repeat</keyword>